<proteinExistence type="predicted"/>
<evidence type="ECO:0000313" key="1">
    <source>
        <dbReference type="EMBL" id="TLD42114.1"/>
    </source>
</evidence>
<protein>
    <submittedName>
        <fullName evidence="1">Uncharacterized protein</fullName>
    </submittedName>
</protein>
<dbReference type="AlphaFoldDB" id="A0A533QBL7"/>
<evidence type="ECO:0000313" key="2">
    <source>
        <dbReference type="Proteomes" id="UP000319783"/>
    </source>
</evidence>
<accession>A0A533QBL7</accession>
<sequence length="63" mass="7424">MRLPGKPFKRLSSGSCNIRHRIQRRYRSLFSPLKPQITQITQIKNDQFMESFKMGVGIPFLSR</sequence>
<reference evidence="1 2" key="1">
    <citation type="submission" date="2019-04" db="EMBL/GenBank/DDBJ databases">
        <title>Genome of a novel bacterium Candidatus Jettenia ecosi reconstructed from metagenome of an anammox bioreactor.</title>
        <authorList>
            <person name="Mardanov A.V."/>
            <person name="Beletsky A.V."/>
            <person name="Ravin N.V."/>
            <person name="Botchkova E.A."/>
            <person name="Litti Y.V."/>
            <person name="Nozhevnikova A.N."/>
        </authorList>
    </citation>
    <scope>NUCLEOTIDE SEQUENCE [LARGE SCALE GENOMIC DNA]</scope>
    <source>
        <strain evidence="1">J2</strain>
    </source>
</reference>
<comment type="caution">
    <text evidence="1">The sequence shown here is derived from an EMBL/GenBank/DDBJ whole genome shotgun (WGS) entry which is preliminary data.</text>
</comment>
<name>A0A533QBL7_9BACT</name>
<gene>
    <name evidence="1" type="ORF">JETT_1594</name>
</gene>
<dbReference type="EMBL" id="SULG01000027">
    <property type="protein sequence ID" value="TLD42114.1"/>
    <property type="molecule type" value="Genomic_DNA"/>
</dbReference>
<organism evidence="1 2">
    <name type="scientific">Candidatus Jettenia ecosi</name>
    <dbReference type="NCBI Taxonomy" id="2494326"/>
    <lineage>
        <taxon>Bacteria</taxon>
        <taxon>Pseudomonadati</taxon>
        <taxon>Planctomycetota</taxon>
        <taxon>Candidatus Brocadiia</taxon>
        <taxon>Candidatus Brocadiales</taxon>
        <taxon>Candidatus Brocadiaceae</taxon>
        <taxon>Candidatus Jettenia</taxon>
    </lineage>
</organism>
<dbReference type="Proteomes" id="UP000319783">
    <property type="component" value="Unassembled WGS sequence"/>
</dbReference>